<keyword evidence="5" id="KW-1185">Reference proteome</keyword>
<dbReference type="eggNOG" id="KOG0068">
    <property type="taxonomic scope" value="Eukaryota"/>
</dbReference>
<evidence type="ECO:0000256" key="1">
    <source>
        <dbReference type="ARBA" id="ARBA00023002"/>
    </source>
</evidence>
<dbReference type="PaxDb" id="35128-Thaps35871"/>
<dbReference type="Proteomes" id="UP000001449">
    <property type="component" value="Chromosome 8"/>
</dbReference>
<dbReference type="Pfam" id="PF02826">
    <property type="entry name" value="2-Hacid_dh_C"/>
    <property type="match status" value="1"/>
</dbReference>
<sequence length="185" mass="20229">GKTMGIVGYGDIGRATAKLASVYGMRVVALRRNPEKSEFDPICDEVYGTGRSSLQKLMSLSDYVVCSAPSTVETRGMVDEDAFKAAKANQVFINLGRGPVVDENALVESLKNGTLRGAALDVFATEPLPSDHELWDLENVLISPHNMDRTKTFMHEATEFFVNENLPRFILGDTLLNPVDGTLGY</sequence>
<dbReference type="HOGENOM" id="CLU_019796_6_2_1"/>
<dbReference type="STRING" id="35128.B8C771"/>
<dbReference type="InterPro" id="IPR006140">
    <property type="entry name" value="D-isomer_DH_NAD-bd"/>
</dbReference>
<dbReference type="InParanoid" id="B8C771"/>
<accession>B8C771</accession>
<keyword evidence="1" id="KW-0560">Oxidoreductase</keyword>
<dbReference type="GO" id="GO:0016491">
    <property type="term" value="F:oxidoreductase activity"/>
    <property type="evidence" value="ECO:0007669"/>
    <property type="project" value="UniProtKB-KW"/>
</dbReference>
<proteinExistence type="predicted"/>
<evidence type="ECO:0000313" key="5">
    <source>
        <dbReference type="Proteomes" id="UP000001449"/>
    </source>
</evidence>
<name>B8C771_THAPS</name>
<dbReference type="InterPro" id="IPR029753">
    <property type="entry name" value="D-isomer_DH_CS"/>
</dbReference>
<keyword evidence="2" id="KW-0520">NAD</keyword>
<feature type="non-terminal residue" evidence="4">
    <location>
        <position position="1"/>
    </location>
</feature>
<dbReference type="RefSeq" id="XP_002291843.1">
    <property type="nucleotide sequence ID" value="XM_002291807.1"/>
</dbReference>
<evidence type="ECO:0000256" key="2">
    <source>
        <dbReference type="ARBA" id="ARBA00023027"/>
    </source>
</evidence>
<reference evidence="4 5" key="2">
    <citation type="journal article" date="2008" name="Nature">
        <title>The Phaeodactylum genome reveals the evolutionary history of diatom genomes.</title>
        <authorList>
            <person name="Bowler C."/>
            <person name="Allen A.E."/>
            <person name="Badger J.H."/>
            <person name="Grimwood J."/>
            <person name="Jabbari K."/>
            <person name="Kuo A."/>
            <person name="Maheswari U."/>
            <person name="Martens C."/>
            <person name="Maumus F."/>
            <person name="Otillar R.P."/>
            <person name="Rayko E."/>
            <person name="Salamov A."/>
            <person name="Vandepoele K."/>
            <person name="Beszteri B."/>
            <person name="Gruber A."/>
            <person name="Heijde M."/>
            <person name="Katinka M."/>
            <person name="Mock T."/>
            <person name="Valentin K."/>
            <person name="Verret F."/>
            <person name="Berges J.A."/>
            <person name="Brownlee C."/>
            <person name="Cadoret J.P."/>
            <person name="Chiovitti A."/>
            <person name="Choi C.J."/>
            <person name="Coesel S."/>
            <person name="De Martino A."/>
            <person name="Detter J.C."/>
            <person name="Durkin C."/>
            <person name="Falciatore A."/>
            <person name="Fournet J."/>
            <person name="Haruta M."/>
            <person name="Huysman M.J."/>
            <person name="Jenkins B.D."/>
            <person name="Jiroutova K."/>
            <person name="Jorgensen R.E."/>
            <person name="Joubert Y."/>
            <person name="Kaplan A."/>
            <person name="Kroger N."/>
            <person name="Kroth P.G."/>
            <person name="La Roche J."/>
            <person name="Lindquist E."/>
            <person name="Lommer M."/>
            <person name="Martin-Jezequel V."/>
            <person name="Lopez P.J."/>
            <person name="Lucas S."/>
            <person name="Mangogna M."/>
            <person name="McGinnis K."/>
            <person name="Medlin L.K."/>
            <person name="Montsant A."/>
            <person name="Oudot-Le Secq M.P."/>
            <person name="Napoli C."/>
            <person name="Obornik M."/>
            <person name="Parker M.S."/>
            <person name="Petit J.L."/>
            <person name="Porcel B.M."/>
            <person name="Poulsen N."/>
            <person name="Robison M."/>
            <person name="Rychlewski L."/>
            <person name="Rynearson T.A."/>
            <person name="Schmutz J."/>
            <person name="Shapiro H."/>
            <person name="Siaut M."/>
            <person name="Stanley M."/>
            <person name="Sussman M.R."/>
            <person name="Taylor A.R."/>
            <person name="Vardi A."/>
            <person name="von Dassow P."/>
            <person name="Vyverman W."/>
            <person name="Willis A."/>
            <person name="Wyrwicz L.S."/>
            <person name="Rokhsar D.S."/>
            <person name="Weissenbach J."/>
            <person name="Armbrust E.V."/>
            <person name="Green B.R."/>
            <person name="Van de Peer Y."/>
            <person name="Grigoriev I.V."/>
        </authorList>
    </citation>
    <scope>NUCLEOTIDE SEQUENCE [LARGE SCALE GENOMIC DNA]</scope>
    <source>
        <strain evidence="4 5">CCMP1335</strain>
    </source>
</reference>
<reference evidence="4 5" key="1">
    <citation type="journal article" date="2004" name="Science">
        <title>The genome of the diatom Thalassiosira pseudonana: ecology, evolution, and metabolism.</title>
        <authorList>
            <person name="Armbrust E.V."/>
            <person name="Berges J.A."/>
            <person name="Bowler C."/>
            <person name="Green B.R."/>
            <person name="Martinez D."/>
            <person name="Putnam N.H."/>
            <person name="Zhou S."/>
            <person name="Allen A.E."/>
            <person name="Apt K.E."/>
            <person name="Bechner M."/>
            <person name="Brzezinski M.A."/>
            <person name="Chaal B.K."/>
            <person name="Chiovitti A."/>
            <person name="Davis A.K."/>
            <person name="Demarest M.S."/>
            <person name="Detter J.C."/>
            <person name="Glavina T."/>
            <person name="Goodstein D."/>
            <person name="Hadi M.Z."/>
            <person name="Hellsten U."/>
            <person name="Hildebrand M."/>
            <person name="Jenkins B.D."/>
            <person name="Jurka J."/>
            <person name="Kapitonov V.V."/>
            <person name="Kroger N."/>
            <person name="Lau W.W."/>
            <person name="Lane T.W."/>
            <person name="Larimer F.W."/>
            <person name="Lippmeier J.C."/>
            <person name="Lucas S."/>
            <person name="Medina M."/>
            <person name="Montsant A."/>
            <person name="Obornik M."/>
            <person name="Parker M.S."/>
            <person name="Palenik B."/>
            <person name="Pazour G.J."/>
            <person name="Richardson P.M."/>
            <person name="Rynearson T.A."/>
            <person name="Saito M.A."/>
            <person name="Schwartz D.C."/>
            <person name="Thamatrakoln K."/>
            <person name="Valentin K."/>
            <person name="Vardi A."/>
            <person name="Wilkerson F.P."/>
            <person name="Rokhsar D.S."/>
        </authorList>
    </citation>
    <scope>NUCLEOTIDE SEQUENCE [LARGE SCALE GENOMIC DNA]</scope>
    <source>
        <strain evidence="4 5">CCMP1335</strain>
    </source>
</reference>
<protein>
    <recommendedName>
        <fullName evidence="3">D-isomer specific 2-hydroxyacid dehydrogenase NAD-binding domain-containing protein</fullName>
    </recommendedName>
</protein>
<evidence type="ECO:0000259" key="3">
    <source>
        <dbReference type="Pfam" id="PF02826"/>
    </source>
</evidence>
<dbReference type="AlphaFoldDB" id="B8C771"/>
<feature type="domain" description="D-isomer specific 2-hydroxyacid dehydrogenase NAD-binding" evidence="3">
    <location>
        <begin position="1"/>
        <end position="145"/>
    </location>
</feature>
<organism evidence="4 5">
    <name type="scientific">Thalassiosira pseudonana</name>
    <name type="common">Marine diatom</name>
    <name type="synonym">Cyclotella nana</name>
    <dbReference type="NCBI Taxonomy" id="35128"/>
    <lineage>
        <taxon>Eukaryota</taxon>
        <taxon>Sar</taxon>
        <taxon>Stramenopiles</taxon>
        <taxon>Ochrophyta</taxon>
        <taxon>Bacillariophyta</taxon>
        <taxon>Coscinodiscophyceae</taxon>
        <taxon>Thalassiosirophycidae</taxon>
        <taxon>Thalassiosirales</taxon>
        <taxon>Thalassiosiraceae</taxon>
        <taxon>Thalassiosira</taxon>
    </lineage>
</organism>
<dbReference type="GO" id="GO:0051287">
    <property type="term" value="F:NAD binding"/>
    <property type="evidence" value="ECO:0007669"/>
    <property type="project" value="InterPro"/>
</dbReference>
<dbReference type="SUPFAM" id="SSF51735">
    <property type="entry name" value="NAD(P)-binding Rossmann-fold domains"/>
    <property type="match status" value="1"/>
</dbReference>
<dbReference type="OMA" id="HRIPYRY"/>
<dbReference type="KEGG" id="tps:THAPSDRAFT_35871"/>
<evidence type="ECO:0000313" key="4">
    <source>
        <dbReference type="EMBL" id="EED90694.1"/>
    </source>
</evidence>
<gene>
    <name evidence="4" type="ORF">THAPSDRAFT_35871</name>
</gene>
<dbReference type="InterPro" id="IPR036291">
    <property type="entry name" value="NAD(P)-bd_dom_sf"/>
</dbReference>
<dbReference type="Gene3D" id="3.40.50.720">
    <property type="entry name" value="NAD(P)-binding Rossmann-like Domain"/>
    <property type="match status" value="1"/>
</dbReference>
<dbReference type="PANTHER" id="PTHR43333:SF1">
    <property type="entry name" value="D-ISOMER SPECIFIC 2-HYDROXYACID DEHYDROGENASE NAD-BINDING DOMAIN-CONTAINING PROTEIN"/>
    <property type="match status" value="1"/>
</dbReference>
<dbReference type="PROSITE" id="PS00671">
    <property type="entry name" value="D_2_HYDROXYACID_DH_3"/>
    <property type="match status" value="1"/>
</dbReference>
<dbReference type="GeneID" id="7452847"/>
<dbReference type="EMBL" id="CM000644">
    <property type="protein sequence ID" value="EED90694.1"/>
    <property type="molecule type" value="Genomic_DNA"/>
</dbReference>
<dbReference type="PANTHER" id="PTHR43333">
    <property type="entry name" value="2-HACID_DH_C DOMAIN-CONTAINING PROTEIN"/>
    <property type="match status" value="1"/>
</dbReference>